<evidence type="ECO:0000313" key="9">
    <source>
        <dbReference type="EMBL" id="RDY12318.1"/>
    </source>
</evidence>
<keyword evidence="2" id="KW-0328">Glycosyltransferase</keyword>
<dbReference type="EMBL" id="QJKJ01000492">
    <property type="protein sequence ID" value="RDY12318.1"/>
    <property type="molecule type" value="Genomic_DNA"/>
</dbReference>
<evidence type="ECO:0000256" key="8">
    <source>
        <dbReference type="SAM" id="Phobius"/>
    </source>
</evidence>
<feature type="transmembrane region" description="Helical" evidence="8">
    <location>
        <begin position="213"/>
        <end position="233"/>
    </location>
</feature>
<dbReference type="PANTHER" id="PTHR32044:SF17">
    <property type="entry name" value="GLUCOMANNAN 4-BETA-MANNOSYLTRANSFERASE 2"/>
    <property type="match status" value="1"/>
</dbReference>
<comment type="caution">
    <text evidence="9">The sequence shown here is derived from an EMBL/GenBank/DDBJ whole genome shotgun (WGS) entry which is preliminary data.</text>
</comment>
<dbReference type="OrthoDB" id="72851at2759"/>
<keyword evidence="10" id="KW-1185">Reference proteome</keyword>
<reference evidence="9" key="1">
    <citation type="submission" date="2018-05" db="EMBL/GenBank/DDBJ databases">
        <title>Draft genome of Mucuna pruriens seed.</title>
        <authorList>
            <person name="Nnadi N.E."/>
            <person name="Vos R."/>
            <person name="Hasami M.H."/>
            <person name="Devisetty U.K."/>
            <person name="Aguiy J.C."/>
        </authorList>
    </citation>
    <scope>NUCLEOTIDE SEQUENCE [LARGE SCALE GENOMIC DNA]</scope>
    <source>
        <strain evidence="9">JCA_2017</strain>
    </source>
</reference>
<gene>
    <name evidence="9" type="primary">CSLA2</name>
    <name evidence="9" type="ORF">CR513_02908</name>
</gene>
<evidence type="ECO:0000313" key="10">
    <source>
        <dbReference type="Proteomes" id="UP000257109"/>
    </source>
</evidence>
<keyword evidence="6" id="KW-0333">Golgi apparatus</keyword>
<organism evidence="9 10">
    <name type="scientific">Mucuna pruriens</name>
    <name type="common">Velvet bean</name>
    <name type="synonym">Dolichos pruriens</name>
    <dbReference type="NCBI Taxonomy" id="157652"/>
    <lineage>
        <taxon>Eukaryota</taxon>
        <taxon>Viridiplantae</taxon>
        <taxon>Streptophyta</taxon>
        <taxon>Embryophyta</taxon>
        <taxon>Tracheophyta</taxon>
        <taxon>Spermatophyta</taxon>
        <taxon>Magnoliopsida</taxon>
        <taxon>eudicotyledons</taxon>
        <taxon>Gunneridae</taxon>
        <taxon>Pentapetalae</taxon>
        <taxon>rosids</taxon>
        <taxon>fabids</taxon>
        <taxon>Fabales</taxon>
        <taxon>Fabaceae</taxon>
        <taxon>Papilionoideae</taxon>
        <taxon>50 kb inversion clade</taxon>
        <taxon>NPAAA clade</taxon>
        <taxon>indigoferoid/millettioid clade</taxon>
        <taxon>Phaseoleae</taxon>
        <taxon>Mucuna</taxon>
    </lineage>
</organism>
<name>A0A371IB90_MUCPR</name>
<proteinExistence type="predicted"/>
<feature type="non-terminal residue" evidence="9">
    <location>
        <position position="1"/>
    </location>
</feature>
<evidence type="ECO:0000256" key="5">
    <source>
        <dbReference type="ARBA" id="ARBA00022989"/>
    </source>
</evidence>
<dbReference type="GO" id="GO:0000139">
    <property type="term" value="C:Golgi membrane"/>
    <property type="evidence" value="ECO:0007669"/>
    <property type="project" value="UniProtKB-SubCell"/>
</dbReference>
<evidence type="ECO:0000256" key="2">
    <source>
        <dbReference type="ARBA" id="ARBA00022676"/>
    </source>
</evidence>
<dbReference type="PANTHER" id="PTHR32044">
    <property type="entry name" value="GLUCOMANNAN 4-BETA-MANNOSYLTRANSFERASE 9"/>
    <property type="match status" value="1"/>
</dbReference>
<keyword evidence="7 8" id="KW-0472">Membrane</keyword>
<dbReference type="GO" id="GO:0051753">
    <property type="term" value="F:mannan synthase activity"/>
    <property type="evidence" value="ECO:0007669"/>
    <property type="project" value="TreeGrafter"/>
</dbReference>
<sequence length="304" mass="35688">VDILCERERCKGTNYNIVLSGPKLEEKLDFSDGKVLMFTHLRAHNILSFIEPGKDHLTLFQIHQGVYYSIFFLDKIANIKRVKEERRNLRNQNCNLYKENMKVNRMRVDGEEIPDNEVLDNHTNKRSNNFNNGGREIIEVEVKEIIEEKDVEISTKEETITLYHTIKEEMKTILVLPIKEPGNTFFILESIEGRIFDVVVQIRMVCEVIKAPLIVPMFNVCVYIFLAMAFMLFMERVYMSIIIILKKLEQCYKYEPLQEDEELKNSNFLVVLVQILIFNEKKVYKVSIGAACNLVIFHDLWIVL</sequence>
<feature type="non-terminal residue" evidence="9">
    <location>
        <position position="304"/>
    </location>
</feature>
<keyword evidence="3" id="KW-0808">Transferase</keyword>
<protein>
    <submittedName>
        <fullName evidence="9">Glucomannan 4-beta-mannosyltransferase 2</fullName>
    </submittedName>
</protein>
<comment type="subcellular location">
    <subcellularLocation>
        <location evidence="1">Golgi apparatus membrane</location>
    </subcellularLocation>
</comment>
<evidence type="ECO:0000256" key="4">
    <source>
        <dbReference type="ARBA" id="ARBA00022692"/>
    </source>
</evidence>
<dbReference type="STRING" id="157652.A0A371IB90"/>
<dbReference type="AlphaFoldDB" id="A0A371IB90"/>
<evidence type="ECO:0000256" key="6">
    <source>
        <dbReference type="ARBA" id="ARBA00023034"/>
    </source>
</evidence>
<dbReference type="Proteomes" id="UP000257109">
    <property type="component" value="Unassembled WGS sequence"/>
</dbReference>
<keyword evidence="5 8" id="KW-1133">Transmembrane helix</keyword>
<evidence type="ECO:0000256" key="7">
    <source>
        <dbReference type="ARBA" id="ARBA00023136"/>
    </source>
</evidence>
<accession>A0A371IB90</accession>
<keyword evidence="4 8" id="KW-0812">Transmembrane</keyword>
<evidence type="ECO:0000256" key="3">
    <source>
        <dbReference type="ARBA" id="ARBA00022679"/>
    </source>
</evidence>
<evidence type="ECO:0000256" key="1">
    <source>
        <dbReference type="ARBA" id="ARBA00004394"/>
    </source>
</evidence>